<sequence length="100" mass="11207">SGEGTYYATRLGACGYVNVDTDSIVALSHKLFDKYTPNGNPNRNTLCGKKINAYHEGKTVEVTVVDRCEACDERDLDFSPTAFTELADQVRGRIQITWEW</sequence>
<dbReference type="CDD" id="cd22191">
    <property type="entry name" value="DPBB_RlpA_EXP_N-like"/>
    <property type="match status" value="1"/>
</dbReference>
<dbReference type="EMBL" id="ML004442">
    <property type="protein sequence ID" value="RKP31393.1"/>
    <property type="molecule type" value="Genomic_DNA"/>
</dbReference>
<accession>A0A4P9ZEZ9</accession>
<dbReference type="InterPro" id="IPR009009">
    <property type="entry name" value="RlpA-like_DPBB"/>
</dbReference>
<dbReference type="PANTHER" id="PTHR31836:SF28">
    <property type="entry name" value="SRCR DOMAIN-CONTAINING PROTEIN-RELATED"/>
    <property type="match status" value="1"/>
</dbReference>
<dbReference type="Proteomes" id="UP000268321">
    <property type="component" value="Unassembled WGS sequence"/>
</dbReference>
<evidence type="ECO:0000313" key="4">
    <source>
        <dbReference type="Proteomes" id="UP000268321"/>
    </source>
</evidence>
<evidence type="ECO:0000259" key="2">
    <source>
        <dbReference type="Pfam" id="PF03330"/>
    </source>
</evidence>
<protein>
    <recommendedName>
        <fullName evidence="2">RlpA-like protein double-psi beta-barrel domain-containing protein</fullName>
    </recommendedName>
</protein>
<reference evidence="4" key="1">
    <citation type="journal article" date="2018" name="Nat. Microbiol.">
        <title>Leveraging single-cell genomics to expand the fungal tree of life.</title>
        <authorList>
            <person name="Ahrendt S.R."/>
            <person name="Quandt C.A."/>
            <person name="Ciobanu D."/>
            <person name="Clum A."/>
            <person name="Salamov A."/>
            <person name="Andreopoulos B."/>
            <person name="Cheng J.F."/>
            <person name="Woyke T."/>
            <person name="Pelin A."/>
            <person name="Henrissat B."/>
            <person name="Reynolds N.K."/>
            <person name="Benny G.L."/>
            <person name="Smith M.E."/>
            <person name="James T.Y."/>
            <person name="Grigoriev I.V."/>
        </authorList>
    </citation>
    <scope>NUCLEOTIDE SEQUENCE [LARGE SCALE GENOMIC DNA]</scope>
    <source>
        <strain evidence="4">Baker2002</strain>
    </source>
</reference>
<evidence type="ECO:0000256" key="1">
    <source>
        <dbReference type="ARBA" id="ARBA00022729"/>
    </source>
</evidence>
<dbReference type="Gene3D" id="2.40.40.10">
    <property type="entry name" value="RlpA-like domain"/>
    <property type="match status" value="1"/>
</dbReference>
<evidence type="ECO:0000313" key="3">
    <source>
        <dbReference type="EMBL" id="RKP31393.1"/>
    </source>
</evidence>
<feature type="non-terminal residue" evidence="3">
    <location>
        <position position="100"/>
    </location>
</feature>
<dbReference type="AlphaFoldDB" id="A0A4P9ZEZ9"/>
<dbReference type="InterPro" id="IPR051477">
    <property type="entry name" value="Expansin_CellWall"/>
</dbReference>
<keyword evidence="1" id="KW-0732">Signal</keyword>
<feature type="non-terminal residue" evidence="3">
    <location>
        <position position="1"/>
    </location>
</feature>
<gene>
    <name evidence="3" type="ORF">METBISCDRAFT_1989</name>
</gene>
<dbReference type="OrthoDB" id="623670at2759"/>
<dbReference type="InterPro" id="IPR036908">
    <property type="entry name" value="RlpA-like_sf"/>
</dbReference>
<feature type="domain" description="RlpA-like protein double-psi beta-barrel" evidence="2">
    <location>
        <begin position="34"/>
        <end position="97"/>
    </location>
</feature>
<dbReference type="Pfam" id="PF03330">
    <property type="entry name" value="DPBB_1"/>
    <property type="match status" value="1"/>
</dbReference>
<organism evidence="3 4">
    <name type="scientific">Metschnikowia bicuspidata</name>
    <dbReference type="NCBI Taxonomy" id="27322"/>
    <lineage>
        <taxon>Eukaryota</taxon>
        <taxon>Fungi</taxon>
        <taxon>Dikarya</taxon>
        <taxon>Ascomycota</taxon>
        <taxon>Saccharomycotina</taxon>
        <taxon>Pichiomycetes</taxon>
        <taxon>Metschnikowiaceae</taxon>
        <taxon>Metschnikowia</taxon>
    </lineage>
</organism>
<dbReference type="SUPFAM" id="SSF50685">
    <property type="entry name" value="Barwin-like endoglucanases"/>
    <property type="match status" value="1"/>
</dbReference>
<keyword evidence="4" id="KW-1185">Reference proteome</keyword>
<dbReference type="PANTHER" id="PTHR31836">
    <property type="match status" value="1"/>
</dbReference>
<name>A0A4P9ZEZ9_9ASCO</name>
<proteinExistence type="predicted"/>